<dbReference type="Proteomes" id="UP000006329">
    <property type="component" value="Unassembled WGS sequence"/>
</dbReference>
<dbReference type="GeneID" id="89224080"/>
<dbReference type="EMBL" id="AHON02000013">
    <property type="protein sequence ID" value="EKO35353.1"/>
    <property type="molecule type" value="Genomic_DNA"/>
</dbReference>
<keyword evidence="1" id="KW-1133">Transmembrane helix</keyword>
<evidence type="ECO:0000256" key="1">
    <source>
        <dbReference type="SAM" id="Phobius"/>
    </source>
</evidence>
<dbReference type="AlphaFoldDB" id="A0A0E2BUY9"/>
<evidence type="ECO:0000313" key="2">
    <source>
        <dbReference type="EMBL" id="EKO35353.1"/>
    </source>
</evidence>
<name>A0A0E2BUY9_9LEPT</name>
<evidence type="ECO:0000313" key="3">
    <source>
        <dbReference type="Proteomes" id="UP000006329"/>
    </source>
</evidence>
<dbReference type="RefSeq" id="WP_004467998.1">
    <property type="nucleotide sequence ID" value="NZ_AHON02000013.1"/>
</dbReference>
<gene>
    <name evidence="2" type="ORF">LEP1GSC179_1310</name>
</gene>
<comment type="caution">
    <text evidence="2">The sequence shown here is derived from an EMBL/GenBank/DDBJ whole genome shotgun (WGS) entry which is preliminary data.</text>
</comment>
<protein>
    <submittedName>
        <fullName evidence="2">Uncharacterized protein</fullName>
    </submittedName>
</protein>
<reference evidence="2" key="1">
    <citation type="submission" date="2012-10" db="EMBL/GenBank/DDBJ databases">
        <authorList>
            <person name="Harkins D.M."/>
            <person name="Durkin A.S."/>
            <person name="Brinkac L.M."/>
            <person name="Haft D.H."/>
            <person name="Selengut J.D."/>
            <person name="Sanka R."/>
            <person name="DePew J."/>
            <person name="Purushe J."/>
            <person name="Matthias M.A."/>
            <person name="Vinetz J.M."/>
            <person name="Sutton G.G."/>
            <person name="Nierman W.C."/>
            <person name="Fouts D.E."/>
        </authorList>
    </citation>
    <scope>NUCLEOTIDE SEQUENCE [LARGE SCALE GENOMIC DNA]</scope>
    <source>
        <strain evidence="2">MOR084</strain>
    </source>
</reference>
<accession>A0A0E2BUY9</accession>
<keyword evidence="3" id="KW-1185">Reference proteome</keyword>
<proteinExistence type="predicted"/>
<sequence length="73" mass="8749">MIIIRSNIFIKNTNGNFFPKLNRRKGTNFRLKLLFILGLESFILIFFTEYLNFKRIFNESCASKIIMRILNLE</sequence>
<keyword evidence="1" id="KW-0812">Transmembrane</keyword>
<keyword evidence="1" id="KW-0472">Membrane</keyword>
<feature type="transmembrane region" description="Helical" evidence="1">
    <location>
        <begin position="33"/>
        <end position="53"/>
    </location>
</feature>
<organism evidence="2 3">
    <name type="scientific">Leptospira santarosai str. MOR084</name>
    <dbReference type="NCBI Taxonomy" id="1049984"/>
    <lineage>
        <taxon>Bacteria</taxon>
        <taxon>Pseudomonadati</taxon>
        <taxon>Spirochaetota</taxon>
        <taxon>Spirochaetia</taxon>
        <taxon>Leptospirales</taxon>
        <taxon>Leptospiraceae</taxon>
        <taxon>Leptospira</taxon>
    </lineage>
</organism>